<organism evidence="2 3">
    <name type="scientific">Ganoderma sinense ZZ0214-1</name>
    <dbReference type="NCBI Taxonomy" id="1077348"/>
    <lineage>
        <taxon>Eukaryota</taxon>
        <taxon>Fungi</taxon>
        <taxon>Dikarya</taxon>
        <taxon>Basidiomycota</taxon>
        <taxon>Agaricomycotina</taxon>
        <taxon>Agaricomycetes</taxon>
        <taxon>Polyporales</taxon>
        <taxon>Polyporaceae</taxon>
        <taxon>Ganoderma</taxon>
    </lineage>
</organism>
<feature type="region of interest" description="Disordered" evidence="1">
    <location>
        <begin position="1"/>
        <end position="39"/>
    </location>
</feature>
<keyword evidence="3" id="KW-1185">Reference proteome</keyword>
<reference evidence="2 3" key="1">
    <citation type="journal article" date="2015" name="Sci. Rep.">
        <title>Chromosome-level genome map provides insights into diverse defense mechanisms in the medicinal fungus Ganoderma sinense.</title>
        <authorList>
            <person name="Zhu Y."/>
            <person name="Xu J."/>
            <person name="Sun C."/>
            <person name="Zhou S."/>
            <person name="Xu H."/>
            <person name="Nelson D.R."/>
            <person name="Qian J."/>
            <person name="Song J."/>
            <person name="Luo H."/>
            <person name="Xiang L."/>
            <person name="Li Y."/>
            <person name="Xu Z."/>
            <person name="Ji A."/>
            <person name="Wang L."/>
            <person name="Lu S."/>
            <person name="Hayward A."/>
            <person name="Sun W."/>
            <person name="Li X."/>
            <person name="Schwartz D.C."/>
            <person name="Wang Y."/>
            <person name="Chen S."/>
        </authorList>
    </citation>
    <scope>NUCLEOTIDE SEQUENCE [LARGE SCALE GENOMIC DNA]</scope>
    <source>
        <strain evidence="2 3">ZZ0214-1</strain>
    </source>
</reference>
<name>A0A2G8RUY5_9APHY</name>
<feature type="region of interest" description="Disordered" evidence="1">
    <location>
        <begin position="347"/>
        <end position="427"/>
    </location>
</feature>
<dbReference type="OrthoDB" id="428342at2759"/>
<dbReference type="Proteomes" id="UP000230002">
    <property type="component" value="Unassembled WGS sequence"/>
</dbReference>
<evidence type="ECO:0000256" key="1">
    <source>
        <dbReference type="SAM" id="MobiDB-lite"/>
    </source>
</evidence>
<evidence type="ECO:0000313" key="3">
    <source>
        <dbReference type="Proteomes" id="UP000230002"/>
    </source>
</evidence>
<dbReference type="STRING" id="1077348.A0A2G8RUY5"/>
<feature type="compositionally biased region" description="Low complexity" evidence="1">
    <location>
        <begin position="385"/>
        <end position="405"/>
    </location>
</feature>
<feature type="compositionally biased region" description="Low complexity" evidence="1">
    <location>
        <begin position="126"/>
        <end position="141"/>
    </location>
</feature>
<feature type="compositionally biased region" description="Low complexity" evidence="1">
    <location>
        <begin position="148"/>
        <end position="160"/>
    </location>
</feature>
<dbReference type="AlphaFoldDB" id="A0A2G8RUY5"/>
<feature type="compositionally biased region" description="Pro residues" evidence="1">
    <location>
        <begin position="19"/>
        <end position="30"/>
    </location>
</feature>
<feature type="region of interest" description="Disordered" evidence="1">
    <location>
        <begin position="51"/>
        <end position="84"/>
    </location>
</feature>
<comment type="caution">
    <text evidence="2">The sequence shown here is derived from an EMBL/GenBank/DDBJ whole genome shotgun (WGS) entry which is preliminary data.</text>
</comment>
<dbReference type="EMBL" id="AYKW01000056">
    <property type="protein sequence ID" value="PIL25148.1"/>
    <property type="molecule type" value="Genomic_DNA"/>
</dbReference>
<feature type="compositionally biased region" description="Basic residues" evidence="1">
    <location>
        <begin position="51"/>
        <end position="63"/>
    </location>
</feature>
<evidence type="ECO:0000313" key="2">
    <source>
        <dbReference type="EMBL" id="PIL25148.1"/>
    </source>
</evidence>
<accession>A0A2G8RUY5</accession>
<gene>
    <name evidence="2" type="ORF">GSI_13037</name>
</gene>
<protein>
    <submittedName>
        <fullName evidence="2">Uncharacterized protein</fullName>
    </submittedName>
</protein>
<proteinExistence type="predicted"/>
<sequence length="480" mass="51636">MPSFHKRASTSPSSSPSRLPRPLPGQTPPSPEKDMQLKGVKRIVSGLRRRISSISLRGHRHHDHDHAPSAQLDPSSPLLLVPGQPHPVTLPVSTRSGHSIDTLVALSLPGAGIVKHSRDDSSNTWSHSRTTSEATSSSDAASFHEANSSLQPSVAGSSLSSSRRRVVSLPAFAGEAVKGVRSRLSKRFPPPQSLTAPLETLIVHENDSTSSRSRKYSLASFESLTAPIESLVLTEEETSSASVLEVHTPIEPSQIPLPQSPAIEPRDIPIPDSIPDSPCILRMDPLGVSQPEPLELVQEVQATSSDVPTVLVEGEVPVEEPLTSTLDSQLSLSMEIPQDAPLVSPSVLVDEPEAPNPFIEDPDAHSSDEDASAASEEPRTGLVVEAAASEIELAPPEPELTPTTPNVNKAMPPTPALPSDDEDEEDAPELYLPGLTLPTMFLPIPNVRYPLFSSLTWWFSKSAINYTFALHRSCTIRQTR</sequence>
<feature type="region of interest" description="Disordered" evidence="1">
    <location>
        <begin position="115"/>
        <end position="160"/>
    </location>
</feature>